<feature type="domain" description="COP9 signalosome complex subunit 3 N-terminal helical repeats" evidence="2">
    <location>
        <begin position="170"/>
        <end position="212"/>
    </location>
</feature>
<name>A0A6N2LIE9_SALVM</name>
<organism evidence="3">
    <name type="scientific">Salix viminalis</name>
    <name type="common">Common osier</name>
    <name type="synonym">Basket willow</name>
    <dbReference type="NCBI Taxonomy" id="40686"/>
    <lineage>
        <taxon>Eukaryota</taxon>
        <taxon>Viridiplantae</taxon>
        <taxon>Streptophyta</taxon>
        <taxon>Embryophyta</taxon>
        <taxon>Tracheophyta</taxon>
        <taxon>Spermatophyta</taxon>
        <taxon>Magnoliopsida</taxon>
        <taxon>eudicotyledons</taxon>
        <taxon>Gunneridae</taxon>
        <taxon>Pentapetalae</taxon>
        <taxon>rosids</taxon>
        <taxon>fabids</taxon>
        <taxon>Malpighiales</taxon>
        <taxon>Salicaceae</taxon>
        <taxon>Saliceae</taxon>
        <taxon>Salix</taxon>
    </lineage>
</organism>
<evidence type="ECO:0000259" key="2">
    <source>
        <dbReference type="Pfam" id="PF22788"/>
    </source>
</evidence>
<evidence type="ECO:0000256" key="1">
    <source>
        <dbReference type="SAM" id="MobiDB-lite"/>
    </source>
</evidence>
<feature type="compositionally biased region" description="Basic and acidic residues" evidence="1">
    <location>
        <begin position="749"/>
        <end position="765"/>
    </location>
</feature>
<dbReference type="InterPro" id="IPR036249">
    <property type="entry name" value="Thioredoxin-like_sf"/>
</dbReference>
<dbReference type="EMBL" id="CAADRP010001552">
    <property type="protein sequence ID" value="VFU40677.1"/>
    <property type="molecule type" value="Genomic_DNA"/>
</dbReference>
<dbReference type="PANTHER" id="PTHR31984:SF12">
    <property type="entry name" value="THIOREDOXIN DOMAIN-CONTAINING PROTEIN"/>
    <property type="match status" value="1"/>
</dbReference>
<dbReference type="SUPFAM" id="SSF52833">
    <property type="entry name" value="Thioredoxin-like"/>
    <property type="match status" value="2"/>
</dbReference>
<dbReference type="InterPro" id="IPR003774">
    <property type="entry name" value="AlgH-like"/>
</dbReference>
<feature type="region of interest" description="Disordered" evidence="1">
    <location>
        <begin position="572"/>
        <end position="609"/>
    </location>
</feature>
<gene>
    <name evidence="3" type="ORF">SVIM_LOCUS234945</name>
</gene>
<protein>
    <recommendedName>
        <fullName evidence="2">COP9 signalosome complex subunit 3 N-terminal helical repeats domain-containing protein</fullName>
    </recommendedName>
</protein>
<dbReference type="Pfam" id="PF02622">
    <property type="entry name" value="DUF179"/>
    <property type="match status" value="1"/>
</dbReference>
<accession>A0A6N2LIE9</accession>
<feature type="compositionally biased region" description="Polar residues" evidence="1">
    <location>
        <begin position="711"/>
        <end position="723"/>
    </location>
</feature>
<feature type="compositionally biased region" description="Polar residues" evidence="1">
    <location>
        <begin position="572"/>
        <end position="597"/>
    </location>
</feature>
<dbReference type="InterPro" id="IPR055089">
    <property type="entry name" value="COP9_N"/>
</dbReference>
<evidence type="ECO:0000313" key="3">
    <source>
        <dbReference type="EMBL" id="VFU40677.1"/>
    </source>
</evidence>
<proteinExistence type="predicted"/>
<dbReference type="Gene3D" id="3.40.30.10">
    <property type="entry name" value="Glutaredoxin"/>
    <property type="match status" value="2"/>
</dbReference>
<feature type="domain" description="COP9 signalosome complex subunit 3 N-terminal helical repeats" evidence="2">
    <location>
        <begin position="24"/>
        <end position="167"/>
    </location>
</feature>
<dbReference type="SUPFAM" id="SSF143456">
    <property type="entry name" value="VC0467-like"/>
    <property type="match status" value="1"/>
</dbReference>
<dbReference type="Gene3D" id="3.40.1740.10">
    <property type="entry name" value="VC0467-like"/>
    <property type="match status" value="1"/>
</dbReference>
<reference evidence="3" key="1">
    <citation type="submission" date="2019-03" db="EMBL/GenBank/DDBJ databases">
        <authorList>
            <person name="Mank J."/>
            <person name="Almeida P."/>
        </authorList>
    </citation>
    <scope>NUCLEOTIDE SEQUENCE</scope>
    <source>
        <strain evidence="3">78183</strain>
    </source>
</reference>
<feature type="region of interest" description="Disordered" evidence="1">
    <location>
        <begin position="705"/>
        <end position="765"/>
    </location>
</feature>
<dbReference type="AlphaFoldDB" id="A0A6N2LIE9"/>
<dbReference type="Pfam" id="PF22788">
    <property type="entry name" value="COP9_hel_rpt"/>
    <property type="match status" value="2"/>
</dbReference>
<sequence length="1235" mass="138188">MATAESLGAQIQGLSSNVVDLSLLSTRFKKADEELHNESTRLLAFLEQLDPTLHSLGYLYILEACTSRPVTNEQARRLVLNLSRPDSFDVRKLMLTNLFELAIIAVSKKFKDQVLMLEVPTRGVGPLLEAVKKLRSSSEHLTALHPDFLQLCLLAKCYKTGLSILEDVLFEVVMTPMPSINTIAVEAFKKYILVSLIQNRLFSSSLPKYTSSAAQRNFENLVSGSGESRSLKKEITHLVNDKKEEFGSLKLMYMHKNNEKMLADAIGAVVTDEITLVYYHHSLPEEMPLKRLSGEGDLKMFIESADKVVLLLEFCGWTEKLIAREKNNGSKTGYGVQGEEPLAASECHWHSNMNHIATNFTLTGFDGESNVISTPRGKENQKVTENGEMKCGMENGLGGIPWLGEFASVNDSAPLQETDSQDSVDLNPGAVSCSLEESQKFDSFFSSFMTDVREFFLPPERHRFGLVSEKSLLSPLGVEDSGSWSVVLYYNGCPSCSRILKEGDDMKRVLQMEKSIVTELEGDGQDLDSAIPSNKPSVLLFVDRSSDLSETRRSKAVLDVFRELALHYQISNQMGQQSNDKSEASSVQASTEYQSVSGHPKLKLSPTAQNIKSKDKMSIMIVNDGKPVMLNSMASGLEGSSLHEILTYLLQKKEETKLSSVAKEAGFQLLSDDFNIKVTDTLPSVAEAESKQALSDESLVRTSADLDKDSASNNCEGSQSTTSQDDEEKSTYSDASTHPLSVEPGQYMSDHKPPISEDARAEKKGSFQADKLGEEQLNFQNFKCSFFFCDGNYRLLSALTGETRIPSLVLIDPLSQQHYVFPEYTNLSYSSLEDFLHGFLNGNLIPYQRSESEPESPREETHPPFVNMDFHEQIHPKLQLTLSEHNSWCGFCQRMELIVREVHRSIKGFVNMLKTGSRTGETVITDDKWYFFMNYTLERLQFDSKINESGMPYSNGPQSNVFFSYSYTREVYPTLLLFPAERKNTVCYEGGMAVADVITFLADRGSNSQHLASENGILWTVAGKKGANFLKDALTAAEDKSHEVLLKNLPPKRNVEYGQTKSHTSKGLHHDTASQVAVGSILVATEKLNTQPFDKSRILIIKSDQNTGFQGLIYNKHMRWDTLQELEEESKLLKEAPLSFGGPLVTRGMPLVALTRRAVGSQYPEVAPGTYFLGQSATLHEIEEIRSGNQRVSDYWFFLGFSSWGWDQLFDEIAQGAWNLSEEHEKELLDWPWLY</sequence>
<dbReference type="PANTHER" id="PTHR31984">
    <property type="entry name" value="TRANSPORTER, PUTATIVE (DUF179)-RELATED"/>
    <property type="match status" value="1"/>
</dbReference>